<keyword evidence="1" id="KW-0472">Membrane</keyword>
<protein>
    <recommendedName>
        <fullName evidence="4">Acyltransferase family protein</fullName>
    </recommendedName>
</protein>
<evidence type="ECO:0008006" key="4">
    <source>
        <dbReference type="Google" id="ProtNLM"/>
    </source>
</evidence>
<dbReference type="Proteomes" id="UP001152178">
    <property type="component" value="Unassembled WGS sequence"/>
</dbReference>
<reference evidence="2" key="1">
    <citation type="submission" date="2022-11" db="EMBL/GenBank/DDBJ databases">
        <authorList>
            <person name="Coimbra C."/>
        </authorList>
    </citation>
    <scope>NUCLEOTIDE SEQUENCE</scope>
    <source>
        <strain evidence="2">Jales19</strain>
    </source>
</reference>
<keyword evidence="3" id="KW-1185">Reference proteome</keyword>
<evidence type="ECO:0000256" key="1">
    <source>
        <dbReference type="SAM" id="Phobius"/>
    </source>
</evidence>
<feature type="transmembrane region" description="Helical" evidence="1">
    <location>
        <begin position="41"/>
        <end position="62"/>
    </location>
</feature>
<evidence type="ECO:0000313" key="2">
    <source>
        <dbReference type="EMBL" id="MCZ8547174.1"/>
    </source>
</evidence>
<proteinExistence type="predicted"/>
<dbReference type="RefSeq" id="WP_269907498.1">
    <property type="nucleotide sequence ID" value="NZ_JAPFQA010000012.1"/>
</dbReference>
<feature type="transmembrane region" description="Helical" evidence="1">
    <location>
        <begin position="82"/>
        <end position="103"/>
    </location>
</feature>
<keyword evidence="1" id="KW-1133">Transmembrane helix</keyword>
<comment type="caution">
    <text evidence="2">The sequence shown here is derived from an EMBL/GenBank/DDBJ whole genome shotgun (WGS) entry which is preliminary data.</text>
</comment>
<gene>
    <name evidence="2" type="ORF">OOJ09_23540</name>
</gene>
<dbReference type="EMBL" id="JAPFQA010000012">
    <property type="protein sequence ID" value="MCZ8547174.1"/>
    <property type="molecule type" value="Genomic_DNA"/>
</dbReference>
<organism evidence="2 3">
    <name type="scientific">Mesorhizobium qingshengii</name>
    <dbReference type="NCBI Taxonomy" id="1165689"/>
    <lineage>
        <taxon>Bacteria</taxon>
        <taxon>Pseudomonadati</taxon>
        <taxon>Pseudomonadota</taxon>
        <taxon>Alphaproteobacteria</taxon>
        <taxon>Hyphomicrobiales</taxon>
        <taxon>Phyllobacteriaceae</taxon>
        <taxon>Mesorhizobium</taxon>
    </lineage>
</organism>
<name>A0ABT4R092_9HYPH</name>
<accession>A0ABT4R092</accession>
<evidence type="ECO:0000313" key="3">
    <source>
        <dbReference type="Proteomes" id="UP001152178"/>
    </source>
</evidence>
<keyword evidence="1" id="KW-0812">Transmembrane</keyword>
<sequence>MNIQQNVVEENTISPRLYIAPLDGLRFFAFLAVLSTSPMRYLGRISYGLYVFHFVFIGYSVGRVTKMLGHPIAPANSAGDYWLMWLTALTLTVVAASISYFAFEKWIAQFKRRYEAVEGRRP</sequence>